<organism evidence="1 2">
    <name type="scientific">Akkermansia muciniphila</name>
    <dbReference type="NCBI Taxonomy" id="239935"/>
    <lineage>
        <taxon>Bacteria</taxon>
        <taxon>Pseudomonadati</taxon>
        <taxon>Verrucomicrobiota</taxon>
        <taxon>Verrucomicrobiia</taxon>
        <taxon>Verrucomicrobiales</taxon>
        <taxon>Akkermansiaceae</taxon>
        <taxon>Akkermansia</taxon>
    </lineage>
</organism>
<accession>A0A2N8HFH5</accession>
<dbReference type="EMBL" id="PJKA01000006">
    <property type="protein sequence ID" value="PNC18985.1"/>
    <property type="molecule type" value="Genomic_DNA"/>
</dbReference>
<evidence type="ECO:0000313" key="1">
    <source>
        <dbReference type="EMBL" id="PNC18985.1"/>
    </source>
</evidence>
<sequence length="181" mass="21196">MAMTYYTSEILNNMIYEVEKAFPLGTPVFPTSNISDLIENPDHPDDEGRECGEPFLNQRWIDVPAIQWYDNAEFVSFATSSALAYFLPSIIRLSYLEEIANEKRYMSDTREWMMNTLTGTDFWGEEVSWWTKTTDDIYHSYTKNQLDLVREWILFENRKHSDEPGCTHALDLVDRAAKKLI</sequence>
<dbReference type="AlphaFoldDB" id="A0A2N8HFH5"/>
<evidence type="ECO:0000313" key="2">
    <source>
        <dbReference type="Proteomes" id="UP000236000"/>
    </source>
</evidence>
<protein>
    <submittedName>
        <fullName evidence="1">Uncharacterized protein</fullName>
    </submittedName>
</protein>
<comment type="caution">
    <text evidence="1">The sequence shown here is derived from an EMBL/GenBank/DDBJ whole genome shotgun (WGS) entry which is preliminary data.</text>
</comment>
<dbReference type="Proteomes" id="UP000236000">
    <property type="component" value="Unassembled WGS sequence"/>
</dbReference>
<reference evidence="1 2" key="1">
    <citation type="journal article" date="2017" name="BMC Genomics">
        <title>Genome sequencing of 39 Akkermansia muciniphila isolates reveals its population structure, genomic and functional diverisity, and global distribution in mammalian gut microbiotas.</title>
        <authorList>
            <person name="Guo X."/>
            <person name="Li S."/>
            <person name="Zhang J."/>
            <person name="Wu F."/>
            <person name="Li X."/>
            <person name="Wu D."/>
            <person name="Zhang M."/>
            <person name="Ou Z."/>
            <person name="Jie Z."/>
            <person name="Yan Q."/>
            <person name="Li P."/>
            <person name="Yi J."/>
            <person name="Peng Y."/>
        </authorList>
    </citation>
    <scope>NUCLEOTIDE SEQUENCE [LARGE SCALE GENOMIC DNA]</scope>
    <source>
        <strain evidence="1 2">GP24</strain>
    </source>
</reference>
<proteinExistence type="predicted"/>
<gene>
    <name evidence="1" type="ORF">CXU22_04135</name>
</gene>
<name>A0A2N8HFH5_9BACT</name>
<dbReference type="RefSeq" id="WP_219723512.1">
    <property type="nucleotide sequence ID" value="NZ_PJKA01000006.1"/>
</dbReference>